<dbReference type="Proteomes" id="UP001566476">
    <property type="component" value="Unassembled WGS sequence"/>
</dbReference>
<evidence type="ECO:0000313" key="4">
    <source>
        <dbReference type="Proteomes" id="UP001566476"/>
    </source>
</evidence>
<evidence type="ECO:0000313" key="3">
    <source>
        <dbReference type="EMBL" id="MEZ0490808.1"/>
    </source>
</evidence>
<reference evidence="3 4" key="1">
    <citation type="submission" date="2024-07" db="EMBL/GenBank/DDBJ databases">
        <authorList>
            <person name="Thanompreechachai J."/>
            <person name="Duangmal K."/>
        </authorList>
    </citation>
    <scope>NUCLEOTIDE SEQUENCE [LARGE SCALE GENOMIC DNA]</scope>
    <source>
        <strain evidence="3 4">TBRC 1896</strain>
    </source>
</reference>
<sequence length="396" mass="41095">MTQGSSATPSVTRRLRDDNALAVLHHVWDLSGDPRDEGVTGTDLMAATGLSRATVHDVCGELIDRGWLRELANGRGAQGHVKGRPARRYGFDALAGTVVGVDAGQHRIAARVADLRGRTLADVSAVVDHDPVRTPVADRVADVVRTVEAVWERAGSPRVLGVTVGVPAPVGPSGTTEFSGNPYWEFVNPDLAGALARRRGWRVLADNDANLAALAEGWRGSGRGVRHQVTLLAGERIGAGVVEDGRLLRGARGGVGEMRYLDLVEGVGSPDGLGKVLRDLVRAAGGSGAAEDVVAAADAGQELAGTLLETAADRLTRVVVTLVSVFDPDRVVVAGGVAGAAGLVDRVDAGLPRFLDPPHPPVVASTLGRDVVVLGALRRALEEVRADALALSPGRG</sequence>
<dbReference type="Pfam" id="PF00480">
    <property type="entry name" value="ROK"/>
    <property type="match status" value="1"/>
</dbReference>
<keyword evidence="4" id="KW-1185">Reference proteome</keyword>
<evidence type="ECO:0000259" key="2">
    <source>
        <dbReference type="Pfam" id="PF09339"/>
    </source>
</evidence>
<dbReference type="Gene3D" id="3.30.420.40">
    <property type="match status" value="2"/>
</dbReference>
<dbReference type="EMBL" id="JBGGTQ010000001">
    <property type="protein sequence ID" value="MEZ0490808.1"/>
    <property type="molecule type" value="Genomic_DNA"/>
</dbReference>
<name>A0ABV4HWL3_9ACTN</name>
<dbReference type="Pfam" id="PF09339">
    <property type="entry name" value="HTH_IclR"/>
    <property type="match status" value="1"/>
</dbReference>
<dbReference type="InterPro" id="IPR043129">
    <property type="entry name" value="ATPase_NBD"/>
</dbReference>
<dbReference type="Gene3D" id="1.10.10.10">
    <property type="entry name" value="Winged helix-like DNA-binding domain superfamily/Winged helix DNA-binding domain"/>
    <property type="match status" value="1"/>
</dbReference>
<accession>A0ABV4HWL3</accession>
<comment type="similarity">
    <text evidence="1">Belongs to the ROK (NagC/XylR) family.</text>
</comment>
<dbReference type="PANTHER" id="PTHR18964:SF149">
    <property type="entry name" value="BIFUNCTIONAL UDP-N-ACETYLGLUCOSAMINE 2-EPIMERASE_N-ACETYLMANNOSAMINE KINASE"/>
    <property type="match status" value="1"/>
</dbReference>
<dbReference type="PANTHER" id="PTHR18964">
    <property type="entry name" value="ROK (REPRESSOR, ORF, KINASE) FAMILY"/>
    <property type="match status" value="1"/>
</dbReference>
<organism evidence="3 4">
    <name type="scientific">Kineococcus mangrovi</name>
    <dbReference type="NCBI Taxonomy" id="1660183"/>
    <lineage>
        <taxon>Bacteria</taxon>
        <taxon>Bacillati</taxon>
        <taxon>Actinomycetota</taxon>
        <taxon>Actinomycetes</taxon>
        <taxon>Kineosporiales</taxon>
        <taxon>Kineosporiaceae</taxon>
        <taxon>Kineococcus</taxon>
    </lineage>
</organism>
<comment type="caution">
    <text evidence="3">The sequence shown here is derived from an EMBL/GenBank/DDBJ whole genome shotgun (WGS) entry which is preliminary data.</text>
</comment>
<dbReference type="InterPro" id="IPR000600">
    <property type="entry name" value="ROK"/>
</dbReference>
<dbReference type="InterPro" id="IPR036388">
    <property type="entry name" value="WH-like_DNA-bd_sf"/>
</dbReference>
<protein>
    <submittedName>
        <fullName evidence="3">ROK family protein</fullName>
    </submittedName>
</protein>
<gene>
    <name evidence="3" type="ORF">AB2L28_00970</name>
</gene>
<feature type="domain" description="HTH iclR-type" evidence="2">
    <location>
        <begin position="35"/>
        <end position="70"/>
    </location>
</feature>
<dbReference type="InterPro" id="IPR005471">
    <property type="entry name" value="Tscrpt_reg_IclR_N"/>
</dbReference>
<dbReference type="SUPFAM" id="SSF53067">
    <property type="entry name" value="Actin-like ATPase domain"/>
    <property type="match status" value="1"/>
</dbReference>
<dbReference type="CDD" id="cd23763">
    <property type="entry name" value="ASKHA_ATPase_ROK"/>
    <property type="match status" value="1"/>
</dbReference>
<dbReference type="InterPro" id="IPR036390">
    <property type="entry name" value="WH_DNA-bd_sf"/>
</dbReference>
<dbReference type="SUPFAM" id="SSF46785">
    <property type="entry name" value="Winged helix' DNA-binding domain"/>
    <property type="match status" value="1"/>
</dbReference>
<dbReference type="RefSeq" id="WP_370716853.1">
    <property type="nucleotide sequence ID" value="NZ_JBGGTQ010000001.1"/>
</dbReference>
<proteinExistence type="inferred from homology"/>
<evidence type="ECO:0000256" key="1">
    <source>
        <dbReference type="ARBA" id="ARBA00006479"/>
    </source>
</evidence>